<dbReference type="RefSeq" id="WP_144847518.1">
    <property type="nucleotide sequence ID" value="NZ_VNJI01000014.1"/>
</dbReference>
<reference evidence="1 2" key="1">
    <citation type="submission" date="2019-07" db="EMBL/GenBank/DDBJ databases">
        <authorList>
            <person name="Kim J."/>
        </authorList>
    </citation>
    <scope>NUCLEOTIDE SEQUENCE [LARGE SCALE GENOMIC DNA]</scope>
    <source>
        <strain evidence="1 2">JC52</strain>
    </source>
</reference>
<comment type="caution">
    <text evidence="1">The sequence shown here is derived from an EMBL/GenBank/DDBJ whole genome shotgun (WGS) entry which is preliminary data.</text>
</comment>
<evidence type="ECO:0000313" key="2">
    <source>
        <dbReference type="Proteomes" id="UP000317036"/>
    </source>
</evidence>
<dbReference type="AlphaFoldDB" id="A0A559KBH6"/>
<evidence type="ECO:0000313" key="1">
    <source>
        <dbReference type="EMBL" id="TVY09492.1"/>
    </source>
</evidence>
<sequence>MTLSEFYRDQIMLLFQEFEREWEATVLYEFGYQWNRRVNSYQESFRIVEIGESYPYLMYTMTLSEDFKKTNIFDVAKQYNSRYEMSISLYREKLLLSIGVSCNNLNESVGGFLFRARGDLLDIIDFTVYS</sequence>
<keyword evidence="2" id="KW-1185">Reference proteome</keyword>
<proteinExistence type="predicted"/>
<gene>
    <name evidence="1" type="ORF">FPZ49_13725</name>
</gene>
<protein>
    <submittedName>
        <fullName evidence="1">Uncharacterized protein</fullName>
    </submittedName>
</protein>
<dbReference type="EMBL" id="VNJI01000014">
    <property type="protein sequence ID" value="TVY09492.1"/>
    <property type="molecule type" value="Genomic_DNA"/>
</dbReference>
<dbReference type="Proteomes" id="UP000317036">
    <property type="component" value="Unassembled WGS sequence"/>
</dbReference>
<dbReference type="OrthoDB" id="2595536at2"/>
<name>A0A559KBH6_9BACL</name>
<organism evidence="1 2">
    <name type="scientific">Paenibacillus cremeus</name>
    <dbReference type="NCBI Taxonomy" id="2163881"/>
    <lineage>
        <taxon>Bacteria</taxon>
        <taxon>Bacillati</taxon>
        <taxon>Bacillota</taxon>
        <taxon>Bacilli</taxon>
        <taxon>Bacillales</taxon>
        <taxon>Paenibacillaceae</taxon>
        <taxon>Paenibacillus</taxon>
    </lineage>
</organism>
<accession>A0A559KBH6</accession>